<name>A0A830HZZ2_9CHLO</name>
<protein>
    <recommendedName>
        <fullName evidence="3">Glycosyl hydrolase family 32 N-terminal domain-containing protein</fullName>
    </recommendedName>
</protein>
<evidence type="ECO:0000313" key="1">
    <source>
        <dbReference type="EMBL" id="GHP12363.1"/>
    </source>
</evidence>
<dbReference type="PANTHER" id="PTHR35279:SF1">
    <property type="entry name" value="ARABINANASE_LEVANSUCRASE_INVERTASE"/>
    <property type="match status" value="1"/>
</dbReference>
<dbReference type="InterPro" id="IPR023296">
    <property type="entry name" value="Glyco_hydro_beta-prop_sf"/>
</dbReference>
<evidence type="ECO:0000313" key="2">
    <source>
        <dbReference type="Proteomes" id="UP000660262"/>
    </source>
</evidence>
<dbReference type="AlphaFoldDB" id="A0A830HZZ2"/>
<dbReference type="PANTHER" id="PTHR35279">
    <property type="match status" value="1"/>
</dbReference>
<organism evidence="1 2">
    <name type="scientific">Pycnococcus provasolii</name>
    <dbReference type="NCBI Taxonomy" id="41880"/>
    <lineage>
        <taxon>Eukaryota</taxon>
        <taxon>Viridiplantae</taxon>
        <taxon>Chlorophyta</taxon>
        <taxon>Pseudoscourfieldiophyceae</taxon>
        <taxon>Pseudoscourfieldiales</taxon>
        <taxon>Pycnococcaceae</taxon>
        <taxon>Pycnococcus</taxon>
    </lineage>
</organism>
<accession>A0A830HZZ2</accession>
<reference evidence="1" key="1">
    <citation type="submission" date="2020-10" db="EMBL/GenBank/DDBJ databases">
        <title>Unveiling of a novel bifunctional photoreceptor, Dualchrome1, isolated from a cosmopolitan green alga.</title>
        <authorList>
            <person name="Suzuki S."/>
            <person name="Kawachi M."/>
        </authorList>
    </citation>
    <scope>NUCLEOTIDE SEQUENCE</scope>
    <source>
        <strain evidence="1">NIES 2893</strain>
    </source>
</reference>
<comment type="caution">
    <text evidence="1">The sequence shown here is derived from an EMBL/GenBank/DDBJ whole genome shotgun (WGS) entry which is preliminary data.</text>
</comment>
<sequence>MAACVISAPVALPARLLIPSDLHLDTETSPSSQKWDSRTVSNAVVKYLPDGLPKNPTDNADSIADAWRMWYTGTDADGARSVGIATSIDGVTWTRDTTASPILAPNAEDWFYCDTASVEVTDVAFQAGVFWLMYDAEDKAGARRVAVALSQDGTNFARYEAEHSSGAMFVGATIADEMPTYEVEDRAGNANKMWDVDNVGGATQVFAGPKEDLRLYYHAETEEGTWGIGVARSADGVRWIKVVSETKGMVLDGGRHPCVVPVASSDGSGLMWVMVYEEEDDQGRVGIALATSRDGMKEWSKEGMVLTAGGDGAWDCGGVGRPNLVRMAEGKWRLYYTGFGSDGHGTGIGLALGETEEGSVMPSEFVRRKGV</sequence>
<evidence type="ECO:0008006" key="3">
    <source>
        <dbReference type="Google" id="ProtNLM"/>
    </source>
</evidence>
<dbReference type="EMBL" id="BNJQ01000041">
    <property type="protein sequence ID" value="GHP12363.1"/>
    <property type="molecule type" value="Genomic_DNA"/>
</dbReference>
<dbReference type="SUPFAM" id="SSF75005">
    <property type="entry name" value="Arabinanase/levansucrase/invertase"/>
    <property type="match status" value="2"/>
</dbReference>
<dbReference type="OrthoDB" id="3510at2759"/>
<gene>
    <name evidence="1" type="ORF">PPROV_001109100</name>
</gene>
<dbReference type="Gene3D" id="2.115.10.20">
    <property type="entry name" value="Glycosyl hydrolase domain, family 43"/>
    <property type="match status" value="2"/>
</dbReference>
<proteinExistence type="predicted"/>
<keyword evidence="2" id="KW-1185">Reference proteome</keyword>
<dbReference type="Proteomes" id="UP000660262">
    <property type="component" value="Unassembled WGS sequence"/>
</dbReference>